<dbReference type="NCBIfam" id="NF040501">
    <property type="entry name" value="resist_ArsN2"/>
    <property type="match status" value="1"/>
</dbReference>
<dbReference type="PANTHER" id="PTHR43877">
    <property type="entry name" value="AMINOALKYLPHOSPHONATE N-ACETYLTRANSFERASE-RELATED-RELATED"/>
    <property type="match status" value="1"/>
</dbReference>
<evidence type="ECO:0000256" key="3">
    <source>
        <dbReference type="SAM" id="MobiDB-lite"/>
    </source>
</evidence>
<evidence type="ECO:0000256" key="1">
    <source>
        <dbReference type="ARBA" id="ARBA00022679"/>
    </source>
</evidence>
<dbReference type="GO" id="GO:0016747">
    <property type="term" value="F:acyltransferase activity, transferring groups other than amino-acyl groups"/>
    <property type="evidence" value="ECO:0007669"/>
    <property type="project" value="InterPro"/>
</dbReference>
<sequence>MSDRPREESAGAPDERRYPGDRTVLLAETDAADLDRVEALLAANGLPTSDVRTGSGRFYLARDGDAVVGAGGLERDGSDALLRSVVIEESSRGEGYGTALCTALEERARTEGVETLYLLTTTASDFFERLGYEAVDRELVPSTVQSTTEFADLCPSSATCMRKWIGERPTE</sequence>
<dbReference type="RefSeq" id="WP_159662996.1">
    <property type="nucleotide sequence ID" value="NZ_WUUS01000001.1"/>
</dbReference>
<evidence type="ECO:0000313" key="6">
    <source>
        <dbReference type="Proteomes" id="UP000437065"/>
    </source>
</evidence>
<feature type="region of interest" description="Disordered" evidence="3">
    <location>
        <begin position="1"/>
        <end position="21"/>
    </location>
</feature>
<evidence type="ECO:0000313" key="5">
    <source>
        <dbReference type="EMBL" id="MXR40207.1"/>
    </source>
</evidence>
<keyword evidence="2" id="KW-0012">Acyltransferase</keyword>
<comment type="caution">
    <text evidence="5">The sequence shown here is derived from an EMBL/GenBank/DDBJ whole genome shotgun (WGS) entry which is preliminary data.</text>
</comment>
<organism evidence="5 6">
    <name type="scientific">Halobaculum saliterrae</name>
    <dbReference type="NCBI Taxonomy" id="2073113"/>
    <lineage>
        <taxon>Archaea</taxon>
        <taxon>Methanobacteriati</taxon>
        <taxon>Methanobacteriota</taxon>
        <taxon>Stenosarchaea group</taxon>
        <taxon>Halobacteria</taxon>
        <taxon>Halobacteriales</taxon>
        <taxon>Haloferacaceae</taxon>
        <taxon>Halobaculum</taxon>
    </lineage>
</organism>
<keyword evidence="6" id="KW-1185">Reference proteome</keyword>
<evidence type="ECO:0000256" key="2">
    <source>
        <dbReference type="ARBA" id="ARBA00023315"/>
    </source>
</evidence>
<proteinExistence type="predicted"/>
<dbReference type="InterPro" id="IPR000182">
    <property type="entry name" value="GNAT_dom"/>
</dbReference>
<protein>
    <submittedName>
        <fullName evidence="5">GNAT family N-acetyltransferase</fullName>
    </submittedName>
</protein>
<dbReference type="SUPFAM" id="SSF55729">
    <property type="entry name" value="Acyl-CoA N-acyltransferases (Nat)"/>
    <property type="match status" value="1"/>
</dbReference>
<dbReference type="Proteomes" id="UP000437065">
    <property type="component" value="Unassembled WGS sequence"/>
</dbReference>
<dbReference type="Pfam" id="PF13508">
    <property type="entry name" value="Acetyltransf_7"/>
    <property type="match status" value="1"/>
</dbReference>
<dbReference type="CDD" id="cd04301">
    <property type="entry name" value="NAT_SF"/>
    <property type="match status" value="1"/>
</dbReference>
<gene>
    <name evidence="5" type="ORF">GRX01_02385</name>
</gene>
<evidence type="ECO:0000259" key="4">
    <source>
        <dbReference type="PROSITE" id="PS51186"/>
    </source>
</evidence>
<dbReference type="Gene3D" id="3.40.630.30">
    <property type="match status" value="1"/>
</dbReference>
<keyword evidence="1 5" id="KW-0808">Transferase</keyword>
<feature type="domain" description="N-acetyltransferase" evidence="4">
    <location>
        <begin position="21"/>
        <end position="166"/>
    </location>
</feature>
<dbReference type="InterPro" id="IPR016181">
    <property type="entry name" value="Acyl_CoA_acyltransferase"/>
</dbReference>
<dbReference type="InterPro" id="IPR050832">
    <property type="entry name" value="Bact_Acetyltransf"/>
</dbReference>
<dbReference type="AlphaFoldDB" id="A0A6B0SP68"/>
<dbReference type="EMBL" id="WUUS01000001">
    <property type="protein sequence ID" value="MXR40207.1"/>
    <property type="molecule type" value="Genomic_DNA"/>
</dbReference>
<name>A0A6B0SP68_9EURY</name>
<dbReference type="OrthoDB" id="204402at2157"/>
<dbReference type="PROSITE" id="PS51186">
    <property type="entry name" value="GNAT"/>
    <property type="match status" value="1"/>
</dbReference>
<reference evidence="5 6" key="1">
    <citation type="submission" date="2019-12" db="EMBL/GenBank/DDBJ databases">
        <title>Isolation and characterization of three novel carbon monoxide-oxidizing members of Halobacteria from salione crusts and soils.</title>
        <authorList>
            <person name="Myers M.R."/>
            <person name="King G.M."/>
        </authorList>
    </citation>
    <scope>NUCLEOTIDE SEQUENCE [LARGE SCALE GENOMIC DNA]</scope>
    <source>
        <strain evidence="5 6">WSA2</strain>
    </source>
</reference>
<accession>A0A6B0SP68</accession>
<feature type="compositionally biased region" description="Basic and acidic residues" evidence="3">
    <location>
        <begin position="1"/>
        <end position="20"/>
    </location>
</feature>
<dbReference type="PANTHER" id="PTHR43877:SF2">
    <property type="entry name" value="AMINOALKYLPHOSPHONATE N-ACETYLTRANSFERASE-RELATED"/>
    <property type="match status" value="1"/>
</dbReference>